<feature type="compositionally biased region" description="Low complexity" evidence="11">
    <location>
        <begin position="999"/>
        <end position="1009"/>
    </location>
</feature>
<evidence type="ECO:0000259" key="12">
    <source>
        <dbReference type="PROSITE" id="PS50235"/>
    </source>
</evidence>
<dbReference type="InterPro" id="IPR014743">
    <property type="entry name" value="Cl-channel_core"/>
</dbReference>
<feature type="compositionally biased region" description="Polar residues" evidence="11">
    <location>
        <begin position="1"/>
        <end position="14"/>
    </location>
</feature>
<keyword evidence="4 10" id="KW-0812">Transmembrane</keyword>
<keyword evidence="16" id="KW-1185">Reference proteome</keyword>
<feature type="transmembrane region" description="Helical" evidence="10">
    <location>
        <begin position="201"/>
        <end position="226"/>
    </location>
</feature>
<evidence type="ECO:0000256" key="8">
    <source>
        <dbReference type="ARBA" id="ARBA00023214"/>
    </source>
</evidence>
<dbReference type="Gene3D" id="3.30.2230.10">
    <property type="entry name" value="DUSP-like"/>
    <property type="match status" value="1"/>
</dbReference>
<feature type="compositionally biased region" description="Polar residues" evidence="11">
    <location>
        <begin position="1082"/>
        <end position="1093"/>
    </location>
</feature>
<dbReference type="GO" id="GO:0016579">
    <property type="term" value="P:protein deubiquitination"/>
    <property type="evidence" value="ECO:0007669"/>
    <property type="project" value="InterPro"/>
</dbReference>
<evidence type="ECO:0000259" key="14">
    <source>
        <dbReference type="PROSITE" id="PS51371"/>
    </source>
</evidence>
<dbReference type="GO" id="GO:0005886">
    <property type="term" value="C:plasma membrane"/>
    <property type="evidence" value="ECO:0007669"/>
    <property type="project" value="TreeGrafter"/>
</dbReference>
<feature type="compositionally biased region" description="Low complexity" evidence="11">
    <location>
        <begin position="2096"/>
        <end position="2108"/>
    </location>
</feature>
<feature type="region of interest" description="Disordered" evidence="11">
    <location>
        <begin position="2435"/>
        <end position="2483"/>
    </location>
</feature>
<dbReference type="InterPro" id="IPR000644">
    <property type="entry name" value="CBS_dom"/>
</dbReference>
<keyword evidence="8 10" id="KW-0868">Chloride</keyword>
<evidence type="ECO:0000256" key="1">
    <source>
        <dbReference type="ARBA" id="ARBA00004141"/>
    </source>
</evidence>
<comment type="similarity">
    <text evidence="10">Belongs to the chloride channel (TC 2.A.49) family.</text>
</comment>
<feature type="compositionally biased region" description="Acidic residues" evidence="11">
    <location>
        <begin position="1999"/>
        <end position="2015"/>
    </location>
</feature>
<keyword evidence="7 10" id="KW-0472">Membrane</keyword>
<dbReference type="Pfam" id="PF00443">
    <property type="entry name" value="UCH"/>
    <property type="match status" value="1"/>
</dbReference>
<dbReference type="InterPro" id="IPR001807">
    <property type="entry name" value="ClC"/>
</dbReference>
<dbReference type="SUPFAM" id="SSF143791">
    <property type="entry name" value="DUSP-like"/>
    <property type="match status" value="1"/>
</dbReference>
<dbReference type="InterPro" id="IPR001394">
    <property type="entry name" value="Peptidase_C19_UCH"/>
</dbReference>
<dbReference type="GO" id="GO:0005794">
    <property type="term" value="C:Golgi apparatus"/>
    <property type="evidence" value="ECO:0007669"/>
    <property type="project" value="TreeGrafter"/>
</dbReference>
<dbReference type="PROSITE" id="PS00972">
    <property type="entry name" value="USP_1"/>
    <property type="match status" value="1"/>
</dbReference>
<keyword evidence="5 10" id="KW-1133">Transmembrane helix</keyword>
<dbReference type="SUPFAM" id="SSF54236">
    <property type="entry name" value="Ubiquitin-like"/>
    <property type="match status" value="1"/>
</dbReference>
<evidence type="ECO:0000256" key="5">
    <source>
        <dbReference type="ARBA" id="ARBA00022989"/>
    </source>
</evidence>
<evidence type="ECO:0000256" key="7">
    <source>
        <dbReference type="ARBA" id="ARBA00023136"/>
    </source>
</evidence>
<feature type="region of interest" description="Disordered" evidence="11">
    <location>
        <begin position="1968"/>
        <end position="2110"/>
    </location>
</feature>
<dbReference type="Gene3D" id="3.90.70.10">
    <property type="entry name" value="Cysteine proteinases"/>
    <property type="match status" value="2"/>
</dbReference>
<dbReference type="InterPro" id="IPR018200">
    <property type="entry name" value="USP_CS"/>
</dbReference>
<feature type="compositionally biased region" description="Basic and acidic residues" evidence="11">
    <location>
        <begin position="875"/>
        <end position="889"/>
    </location>
</feature>
<feature type="region of interest" description="Disordered" evidence="11">
    <location>
        <begin position="999"/>
        <end position="1103"/>
    </location>
</feature>
<dbReference type="InterPro" id="IPR035927">
    <property type="entry name" value="DUSP-like_sf"/>
</dbReference>
<evidence type="ECO:0000256" key="9">
    <source>
        <dbReference type="PROSITE-ProRule" id="PRU00703"/>
    </source>
</evidence>
<dbReference type="GO" id="GO:0004843">
    <property type="term" value="F:cysteine-type deubiquitinase activity"/>
    <property type="evidence" value="ECO:0007669"/>
    <property type="project" value="InterPro"/>
</dbReference>
<dbReference type="PROSITE" id="PS00973">
    <property type="entry name" value="USP_2"/>
    <property type="match status" value="1"/>
</dbReference>
<evidence type="ECO:0000256" key="4">
    <source>
        <dbReference type="ARBA" id="ARBA00022692"/>
    </source>
</evidence>
<accession>A0A9Q8LHJ0</accession>
<feature type="compositionally biased region" description="Acidic residues" evidence="11">
    <location>
        <begin position="857"/>
        <end position="874"/>
    </location>
</feature>
<feature type="compositionally biased region" description="Basic residues" evidence="11">
    <location>
        <begin position="2051"/>
        <end position="2067"/>
    </location>
</feature>
<feature type="compositionally biased region" description="Acidic residues" evidence="11">
    <location>
        <begin position="2350"/>
        <end position="2359"/>
    </location>
</feature>
<comment type="caution">
    <text evidence="10">Lacks conserved residue(s) required for the propagation of feature annotation.</text>
</comment>
<evidence type="ECO:0000256" key="6">
    <source>
        <dbReference type="ARBA" id="ARBA00023065"/>
    </source>
</evidence>
<evidence type="ECO:0000256" key="10">
    <source>
        <dbReference type="RuleBase" id="RU361221"/>
    </source>
</evidence>
<feature type="domain" description="DUSP" evidence="13">
    <location>
        <begin position="1108"/>
        <end position="1233"/>
    </location>
</feature>
<dbReference type="PRINTS" id="PR00762">
    <property type="entry name" value="CLCHANNEL"/>
</dbReference>
<dbReference type="InterPro" id="IPR028889">
    <property type="entry name" value="USP"/>
</dbReference>
<feature type="region of interest" description="Disordered" evidence="11">
    <location>
        <begin position="1444"/>
        <end position="1481"/>
    </location>
</feature>
<feature type="domain" description="CBS" evidence="14">
    <location>
        <begin position="895"/>
        <end position="952"/>
    </location>
</feature>
<dbReference type="SUPFAM" id="SSF81340">
    <property type="entry name" value="Clc chloride channel"/>
    <property type="match status" value="1"/>
</dbReference>
<dbReference type="InterPro" id="IPR046342">
    <property type="entry name" value="CBS_dom_sf"/>
</dbReference>
<feature type="region of interest" description="Disordered" evidence="11">
    <location>
        <begin position="1"/>
        <end position="73"/>
    </location>
</feature>
<comment type="similarity">
    <text evidence="2">Belongs to the peptidase C19 family.</text>
</comment>
<dbReference type="KEGG" id="ffu:CLAFUR5_05413"/>
<keyword evidence="3 10" id="KW-0813">Transport</keyword>
<feature type="compositionally biased region" description="Low complexity" evidence="11">
    <location>
        <begin position="2365"/>
        <end position="2384"/>
    </location>
</feature>
<dbReference type="SUPFAM" id="SSF54631">
    <property type="entry name" value="CBS-domain pair"/>
    <property type="match status" value="1"/>
</dbReference>
<evidence type="ECO:0000256" key="3">
    <source>
        <dbReference type="ARBA" id="ARBA00022448"/>
    </source>
</evidence>
<sequence>MPKSQASYASLASNRTTEDDDDDHELTEHEREAIRNAYRNAFESHTTPVSPAEMRDDIETVRRPLRSTRTSDGDLRLRLPSRHVDERTGLLSEPRSGYRTTSVPGTPRYGFARSHSYVNSVRGLSHSRRGSFARGLMKTLGGSAGQEADEGPSASKQSVYWDDRVWYDQFTSTDWVHDSIADAYRVKELRSRKDFKGRVQAFFDGAQGWVLVFIIGCITAGFAYVIDITEATIFDFKSGYCTTHWWYSKRMCCSGASICDEWNRWSNLVHDSSERQLWTDFAAYIIWCVVLSTIACLITLQTKTTISSAISLSTLDENLGADRHHDSSKTHTEGGHGTVSPTRRFQEAAQRPPVTYYPAAGSGVAEVRVILSGFVLHGYLGMRTLVFKAVGIVFSVASGLSVGKEGPYVHIAACIGNIATRFSRKYRNNDAKRREVLSAAAAAGVAVAFGAPIGGVLFALEEVSYYFPPKTLFRTFFCCIAAALSLKALNPYGTGKIVLFEIRYLTDWKFFEIIAFICVGALGGILGALFIKASRFWAKTFRRMSLIKDYPVLEVVLVAVVTGIVSFWNRYTRLPVAELLYEMASPCTSFSDDGSALCPTQEQIPGTIGYLTAAFVIKAVLTTVTFGIKIPAGIYVPSMVVGGLLGRIVGHMVQYLTLKYPELAFFANCPNDGNPESCVVPGVYALVAAGATMCGVTRLSVTLAVILFELTGSLDHVLPFSLGVLVAKWTADALEPLSIYDLLTDMNAYPYLDHKVRPIFTTDLGDITQAPSQNRLIDISGSSLVPAKQLRFKLEYLHMAGELDGGLPILKEGVLVGLIPGPDLEYALDRVPDEEDTMCLMNAHDQALHHEHRPSNMDDENDDSAALEDDVDAEEGTRRGSDNSERDPTDFTPYIDPSPVALDITSPMDLVFECFVKLGLRYVCVLHEGKYAGMVHKKTFVRYVKHVQEQDKGVFGKNSDYTARFIPPHLHSEVVPSRERGASPSAAFAAVTIEGDMSGSENGANAGSGRNMENVSPARPASMAARSASPAKRSRAEVDSEDSQQMEKMPGSFASDVDMAGLTPASNGLDAQDGSMTAGESMDTSATSFQSGQEAPPPYKVNDNYTTEEIDEQVSQVEELLNKPLDEGTMGVVISNRWLKRVVSRASKNLKSSNFEKSDREGAVGPLDNSDIVPAGAFDAPHLHDAAEKPFIPLDPGLTLGEDIEVLPYDAYGEITGKYGSVSGQKAIIRYAHNTVTDAESVAKNIIYELYPPLITVRKVPWHDPDNKEPAKSTNALLNIQKVKEGRKRGQNSLDDAPTLVASRTEGVQNFLRRAKVAADIASGTKVKVWRVLEPAQTQTNGSGVVTPPASRSASPTKASSPTKLVVEQKAFAKMDIGTHLEFCDVMKDLTHDEKYTGSSTISLAGLGDTPSSTIILEEQTRGPGGGEFTSDNKKGFKNIINNLNRKTNGSKPSSATASRRTSPNPGMMTRGRMRKDGRTRGVTGLANLGNTCYMNSALQCIRSVEELALYFLSKRYKSEINNDNPLGHHGAMANAYYTVLAGIYGDNSGGSYSPQEFKRKLGSVQPLFSGYGQQDSQEFLSFLVDALHEDLNRIIKKPYIENPDSDDAKVHDPEYIHELGETYRTNHQKRNDSIATDLFGGFYKNTMECPDCEKVSVTFDPYSLLTVQLPMDHAFSHTITYIPLRGKPVNHEIDIDKNSTIKTLKESIAKKHKTDASRLWMAEVYSHKIYKVFADNSTLAEANIVANDYIFMFELDGSPTNAPSGKKSYNSYGSAKDLDVVPAEGMESPQADIVAVPIFSRMKKNNGSHDQVLHPLYITLTREETEDYEIIMKKVLLAVANVTSRPILTEFHEGEVKKADVEELDDDADMDKDQAASDDTAGVSDHSAQSEDGYVAISLGKADPAATPAGELDPPTIDEFSTDVPDGFMDAQYYLPTALRTQLFDLNWAKSSDGNLHCASMSAYSSDIRSMSDRVKQPERRSSMGSSGSGGSSPDANNDSDESDNDDGIDDEPDITLGGQDDATTSSPDVEEDEQEPSPSGGLQRPQRGGNRKKGKKKGKRGKKGSWKSQGRAGGQQAYGNKNQHTRQNGSRHAGSSPGGDSQDGGPYYIQLGEGIVLDWQPEAFDSLFNGDPNDAEEMRGHTYHNDDGKHGRVFTDPELELRKEKRSARKKHGIDLEECFIETGKREILSEDNAWYCNRCKEMRRAAKTLQIWTLPEILVVHMKRFGGTRSFRDKIDVLVDYPIEGLDMNDKVGLKEDGKDYTYDLFAVDNHYGGLGGGHYTAMAKNFNDGEWYEYNDSIAHKISSGAEKLKSAAAYLLFYRRRSEKPLGPQYLQDLVMDSRNPPEVPADEADEPDSGEDKLGGPAHSSSRGSSSALAVAGAGMKNRLSHERNGGVGADSNPTPKITMTTEQMSEARYGDSWGFTRFDGSDVNNDGDAASDKADLGDADSGVGGSVSTTSDMEYDRSGAHNSPREEGSMELHEHVMDFNRHAEDLDMVDENQDEQVDEIHVEDYFDTTTQSG</sequence>
<dbReference type="Pfam" id="PF00654">
    <property type="entry name" value="Voltage_CLC"/>
    <property type="match status" value="1"/>
</dbReference>
<dbReference type="FunFam" id="1.10.3080.10:FF:000013">
    <property type="entry name" value="Voltage-gated chloride channel (ClcA)"/>
    <property type="match status" value="1"/>
</dbReference>
<feature type="region of interest" description="Disordered" evidence="11">
    <location>
        <begin position="1860"/>
        <end position="1890"/>
    </location>
</feature>
<feature type="transmembrane region" description="Helical" evidence="10">
    <location>
        <begin position="552"/>
        <end position="571"/>
    </location>
</feature>
<reference evidence="15" key="1">
    <citation type="submission" date="2021-12" db="EMBL/GenBank/DDBJ databases">
        <authorList>
            <person name="Zaccaron A."/>
            <person name="Stergiopoulos I."/>
        </authorList>
    </citation>
    <scope>NUCLEOTIDE SEQUENCE</scope>
    <source>
        <strain evidence="15">Race5_Kim</strain>
    </source>
</reference>
<evidence type="ECO:0000313" key="16">
    <source>
        <dbReference type="Proteomes" id="UP000756132"/>
    </source>
</evidence>
<dbReference type="PANTHER" id="PTHR45711:SF3">
    <property type="entry name" value="CLC CHANNEL"/>
    <property type="match status" value="1"/>
</dbReference>
<dbReference type="PROSITE" id="PS51283">
    <property type="entry name" value="DUSP"/>
    <property type="match status" value="1"/>
</dbReference>
<dbReference type="OrthoDB" id="44789at2759"/>
<dbReference type="Proteomes" id="UP000756132">
    <property type="component" value="Chromosome 5"/>
</dbReference>
<gene>
    <name evidence="15" type="ORF">CLAFUR5_05413</name>
</gene>
<reference evidence="15" key="2">
    <citation type="journal article" date="2022" name="Microb. Genom.">
        <title>A chromosome-scale genome assembly of the tomato pathogen Cladosporium fulvum reveals a compartmentalized genome architecture and the presence of a dispensable chromosome.</title>
        <authorList>
            <person name="Zaccaron A.Z."/>
            <person name="Chen L.H."/>
            <person name="Samaras A."/>
            <person name="Stergiopoulos I."/>
        </authorList>
    </citation>
    <scope>NUCLEOTIDE SEQUENCE</scope>
    <source>
        <strain evidence="15">Race5_Kim</strain>
    </source>
</reference>
<dbReference type="PROSITE" id="PS51371">
    <property type="entry name" value="CBS"/>
    <property type="match status" value="1"/>
</dbReference>
<dbReference type="InterPro" id="IPR038765">
    <property type="entry name" value="Papain-like_cys_pep_sf"/>
</dbReference>
<keyword evidence="6 10" id="KW-0406">Ion transport</keyword>
<protein>
    <recommendedName>
        <fullName evidence="10">Chloride channel protein</fullName>
    </recommendedName>
</protein>
<keyword evidence="9" id="KW-0129">CBS domain</keyword>
<feature type="region of interest" description="Disordered" evidence="11">
    <location>
        <begin position="851"/>
        <end position="895"/>
    </location>
</feature>
<feature type="transmembrane region" description="Helical" evidence="10">
    <location>
        <begin position="436"/>
        <end position="460"/>
    </location>
</feature>
<dbReference type="PANTHER" id="PTHR45711">
    <property type="entry name" value="CHLORIDE CHANNEL PROTEIN"/>
    <property type="match status" value="1"/>
</dbReference>
<dbReference type="InterPro" id="IPR029071">
    <property type="entry name" value="Ubiquitin-like_domsf"/>
</dbReference>
<feature type="region of interest" description="Disordered" evidence="11">
    <location>
        <begin position="2128"/>
        <end position="2155"/>
    </location>
</feature>
<dbReference type="GO" id="GO:0005769">
    <property type="term" value="C:early endosome"/>
    <property type="evidence" value="ECO:0007669"/>
    <property type="project" value="TreeGrafter"/>
</dbReference>
<feature type="compositionally biased region" description="Basic and acidic residues" evidence="11">
    <location>
        <begin position="53"/>
        <end position="62"/>
    </location>
</feature>
<feature type="region of interest" description="Disordered" evidence="11">
    <location>
        <begin position="1339"/>
        <end position="1362"/>
    </location>
</feature>
<dbReference type="SUPFAM" id="SSF54001">
    <property type="entry name" value="Cysteine proteinases"/>
    <property type="match status" value="1"/>
</dbReference>
<feature type="compositionally biased region" description="Basic and acidic residues" evidence="11">
    <location>
        <begin position="2138"/>
        <end position="2155"/>
    </location>
</feature>
<dbReference type="CDD" id="cd03684">
    <property type="entry name" value="ClC_3_like"/>
    <property type="match status" value="1"/>
</dbReference>
<dbReference type="InterPro" id="IPR006615">
    <property type="entry name" value="Pept_C19_DUSP"/>
</dbReference>
<feature type="compositionally biased region" description="Low complexity" evidence="11">
    <location>
        <begin position="1016"/>
        <end position="1031"/>
    </location>
</feature>
<dbReference type="EMBL" id="CP090167">
    <property type="protein sequence ID" value="UJO17751.1"/>
    <property type="molecule type" value="Genomic_DNA"/>
</dbReference>
<dbReference type="GO" id="GO:0005247">
    <property type="term" value="F:voltage-gated chloride channel activity"/>
    <property type="evidence" value="ECO:0007669"/>
    <property type="project" value="TreeGrafter"/>
</dbReference>
<feature type="transmembrane region" description="Helical" evidence="10">
    <location>
        <begin position="510"/>
        <end position="531"/>
    </location>
</feature>
<dbReference type="PROSITE" id="PS50235">
    <property type="entry name" value="USP_3"/>
    <property type="match status" value="1"/>
</dbReference>
<evidence type="ECO:0000313" key="15">
    <source>
        <dbReference type="EMBL" id="UJO17751.1"/>
    </source>
</evidence>
<dbReference type="GeneID" id="71985291"/>
<feature type="region of interest" description="Disordered" evidence="11">
    <location>
        <begin position="2341"/>
        <end position="2384"/>
    </location>
</feature>
<evidence type="ECO:0000256" key="11">
    <source>
        <dbReference type="SAM" id="MobiDB-lite"/>
    </source>
</evidence>
<feature type="compositionally biased region" description="Polar residues" evidence="11">
    <location>
        <begin position="1444"/>
        <end position="1465"/>
    </location>
</feature>
<comment type="subcellular location">
    <subcellularLocation>
        <location evidence="1 10">Membrane</location>
        <topology evidence="1 10">Multi-pass membrane protein</topology>
    </subcellularLocation>
</comment>
<feature type="compositionally biased region" description="Polar residues" evidence="11">
    <location>
        <begin position="2079"/>
        <end position="2092"/>
    </location>
</feature>
<feature type="domain" description="USP" evidence="12">
    <location>
        <begin position="1484"/>
        <end position="2326"/>
    </location>
</feature>
<name>A0A9Q8LHJ0_PASFU</name>
<evidence type="ECO:0000256" key="2">
    <source>
        <dbReference type="ARBA" id="ARBA00009085"/>
    </source>
</evidence>
<organism evidence="15 16">
    <name type="scientific">Passalora fulva</name>
    <name type="common">Tomato leaf mold</name>
    <name type="synonym">Cladosporium fulvum</name>
    <dbReference type="NCBI Taxonomy" id="5499"/>
    <lineage>
        <taxon>Eukaryota</taxon>
        <taxon>Fungi</taxon>
        <taxon>Dikarya</taxon>
        <taxon>Ascomycota</taxon>
        <taxon>Pezizomycotina</taxon>
        <taxon>Dothideomycetes</taxon>
        <taxon>Dothideomycetidae</taxon>
        <taxon>Mycosphaerellales</taxon>
        <taxon>Mycosphaerellaceae</taxon>
        <taxon>Fulvia</taxon>
    </lineage>
</organism>
<feature type="compositionally biased region" description="Basic and acidic residues" evidence="11">
    <location>
        <begin position="1971"/>
        <end position="1983"/>
    </location>
</feature>
<feature type="compositionally biased region" description="Basic and acidic residues" evidence="11">
    <location>
        <begin position="2465"/>
        <end position="2483"/>
    </location>
</feature>
<dbReference type="RefSeq" id="XP_047762117.1">
    <property type="nucleotide sequence ID" value="XM_047904561.1"/>
</dbReference>
<dbReference type="Gene3D" id="1.10.3080.10">
    <property type="entry name" value="Clc chloride channel"/>
    <property type="match status" value="1"/>
</dbReference>
<feature type="transmembrane region" description="Helical" evidence="10">
    <location>
        <begin position="281"/>
        <end position="300"/>
    </location>
</feature>
<proteinExistence type="inferred from homology"/>
<evidence type="ECO:0000259" key="13">
    <source>
        <dbReference type="PROSITE" id="PS51283"/>
    </source>
</evidence>